<feature type="region of interest" description="Disordered" evidence="4">
    <location>
        <begin position="1357"/>
        <end position="1411"/>
    </location>
</feature>
<accession>A0A9P9WNR9</accession>
<evidence type="ECO:0000256" key="3">
    <source>
        <dbReference type="PROSITE-ProRule" id="PRU00023"/>
    </source>
</evidence>
<dbReference type="InterPro" id="IPR036770">
    <property type="entry name" value="Ankyrin_rpt-contain_sf"/>
</dbReference>
<dbReference type="PROSITE" id="PS50297">
    <property type="entry name" value="ANK_REP_REGION"/>
    <property type="match status" value="1"/>
</dbReference>
<gene>
    <name evidence="6" type="ORF">JX265_005347</name>
</gene>
<feature type="compositionally biased region" description="Basic residues" evidence="4">
    <location>
        <begin position="1357"/>
        <end position="1367"/>
    </location>
</feature>
<dbReference type="SMART" id="SM00248">
    <property type="entry name" value="ANK"/>
    <property type="match status" value="8"/>
</dbReference>
<dbReference type="PANTHER" id="PTHR24198">
    <property type="entry name" value="ANKYRIN REPEAT AND PROTEIN KINASE DOMAIN-CONTAINING PROTEIN"/>
    <property type="match status" value="1"/>
</dbReference>
<keyword evidence="1" id="KW-0677">Repeat</keyword>
<dbReference type="EMBL" id="JAFIMR010000011">
    <property type="protein sequence ID" value="KAI1872467.1"/>
    <property type="molecule type" value="Genomic_DNA"/>
</dbReference>
<reference evidence="6" key="1">
    <citation type="submission" date="2021-03" db="EMBL/GenBank/DDBJ databases">
        <title>Revisited historic fungal species revealed as producer of novel bioactive compounds through whole genome sequencing and comparative genomics.</title>
        <authorList>
            <person name="Vignolle G.A."/>
            <person name="Hochenegger N."/>
            <person name="Mach R.L."/>
            <person name="Mach-Aigner A.R."/>
            <person name="Javad Rahimi M."/>
            <person name="Salim K.A."/>
            <person name="Chan C.M."/>
            <person name="Lim L.B.L."/>
            <person name="Cai F."/>
            <person name="Druzhinina I.S."/>
            <person name="U'Ren J.M."/>
            <person name="Derntl C."/>
        </authorList>
    </citation>
    <scope>NUCLEOTIDE SEQUENCE</scope>
    <source>
        <strain evidence="6">TUCIM 5799</strain>
    </source>
</reference>
<organism evidence="6 7">
    <name type="scientific">Neoarthrinium moseri</name>
    <dbReference type="NCBI Taxonomy" id="1658444"/>
    <lineage>
        <taxon>Eukaryota</taxon>
        <taxon>Fungi</taxon>
        <taxon>Dikarya</taxon>
        <taxon>Ascomycota</taxon>
        <taxon>Pezizomycotina</taxon>
        <taxon>Sordariomycetes</taxon>
        <taxon>Xylariomycetidae</taxon>
        <taxon>Amphisphaeriales</taxon>
        <taxon>Apiosporaceae</taxon>
        <taxon>Neoarthrinium</taxon>
    </lineage>
</organism>
<proteinExistence type="predicted"/>
<dbReference type="PANTHER" id="PTHR24198:SF165">
    <property type="entry name" value="ANKYRIN REPEAT-CONTAINING PROTEIN-RELATED"/>
    <property type="match status" value="1"/>
</dbReference>
<evidence type="ECO:0000259" key="5">
    <source>
        <dbReference type="Pfam" id="PF14420"/>
    </source>
</evidence>
<dbReference type="PROSITE" id="PS50088">
    <property type="entry name" value="ANK_REPEAT"/>
    <property type="match status" value="2"/>
</dbReference>
<dbReference type="Gene3D" id="1.25.40.20">
    <property type="entry name" value="Ankyrin repeat-containing domain"/>
    <property type="match status" value="3"/>
</dbReference>
<dbReference type="InterPro" id="IPR002110">
    <property type="entry name" value="Ankyrin_rpt"/>
</dbReference>
<feature type="domain" description="Clr5" evidence="5">
    <location>
        <begin position="11"/>
        <end position="68"/>
    </location>
</feature>
<dbReference type="InterPro" id="IPR025676">
    <property type="entry name" value="Clr5_dom"/>
</dbReference>
<comment type="caution">
    <text evidence="6">The sequence shown here is derived from an EMBL/GenBank/DDBJ whole genome shotgun (WGS) entry which is preliminary data.</text>
</comment>
<evidence type="ECO:0000256" key="2">
    <source>
        <dbReference type="ARBA" id="ARBA00023043"/>
    </source>
</evidence>
<feature type="repeat" description="ANK" evidence="3">
    <location>
        <begin position="1185"/>
        <end position="1217"/>
    </location>
</feature>
<keyword evidence="7" id="KW-1185">Reference proteome</keyword>
<evidence type="ECO:0000256" key="1">
    <source>
        <dbReference type="ARBA" id="ARBA00022737"/>
    </source>
</evidence>
<keyword evidence="2 3" id="KW-0040">ANK repeat</keyword>
<name>A0A9P9WNR9_9PEZI</name>
<sequence>MTDQPRPITQGEWNRHKATILELYHSRELPLQSKEDKQSVIDIMRDEHSFLASPSQYEAQFRRWDIPKNLKKHEWRHIIAKMDDLHAKGLKTRLKVAGRIVNANRIKRNRRLYLQGTSGTTNFSDPVPRFTQRTSRFQLEIRDRNGEWLSYREGENEDLTSMSVAPPTHFDGTSNDRQSLSPPTASGIGIDCIVQDNHHDNEVQASIATLFPTTSDLRLVSDLNSAIQPEHRQPHNVEEITSTNTNHDGDILGDLVTNHGVSSSGDSPVPCTAAPSTLAEPEFNEGIRSPGSSSGAIFEFLAPCFFGPGESIESIFAPISLLGEPSATLSHGTGIPTNFFTGSLEDPQTFVGLSQGSLLVSSPRNSPYRSLGSCLPFPDASSQGANMTLFGDLSLRAGNLSSLAEGRLSPQTNNFETTLEFSKLCEESPFFQLQRFFLNRDSRASGPNNQTYQGLDFNRGQLPTSIGEATTSHHRIFVKPLIQGVAEMVGTNTGRSHGFVLPDVGQVLECMESLLPEYFHGNEDAGKNSSLATMDMVFDSPFYRVLLYSVINNFAGLATLGVSPIYVLKAMTAEQQVAQRFFEYLGSSPSIVAKPLVDNLFAVGIQSHDAQAVTAILRVAQDKTHAIDVNRAIRCFDNRNRKPIDLATGSLDLDMIEVLLKAGARLKGTQALQNIIQKFDCQAKLKMKVVRKLLDEGADIYVKNYNDVLAKTLTVASADNNVDLVKILLPLLRNIPSSALSAAVRGRHREMIELLLESGVTFNKHRPLGMLFNIKAILLEDRDLVSRLEALGFLPSRYEGFESFCFADVASAAARIGDTEYVQMLIQRSPGMVRTSSTVALLTATANGKLSTVSVLLDAGADINGMWDFYQYSKKKAPGRLRSLRRRPFEYAIIRQKRGIMEEMLECDVQTTLACYVEAAVSCGDLGIIDNLLLMKALISHRALWKALKVGNNEILRRLSEGYWRQGSLHRTAGSFLITKAIESGNYLLLSSLLEHGRTADEKAMIAATENRDFRAIDLLLKHNTRLRKALRAAVKKNDPDMLRFLLSKGTNPADEQSLLYAMERDQAAYHILLGAFRAKYPEGLVGFGPQLLKNAMRRRNTSLLTNLLAAQMDANSFSKFSLPDENLNRRRRFEWELTTPLGFAILYGEDTSFAMVHIMLAAGGDANAIVSKSGPTNEETTVWPLKTALLQAIEARNYQLVELLLIHGADLEDRSTTLKLGLRCEWRPGRQRGRDCATTGCNQRSIKIVQLVLSRGADVHAPGSRVLGRTAFEGAAEHGRLDVLKVIWDAAFPEGIDEAQATRALRLARGNGHRGCEDYICYLVPTADVPGAYGDFDPTFSSRQAENFSGGYRRGFRKRRSRHRHNTSSIDSGNDESDFSYAASSVEGEDGTDYESSADGTESDDDYWLI</sequence>
<protein>
    <recommendedName>
        <fullName evidence="5">Clr5 domain-containing protein</fullName>
    </recommendedName>
</protein>
<evidence type="ECO:0000313" key="6">
    <source>
        <dbReference type="EMBL" id="KAI1872467.1"/>
    </source>
</evidence>
<dbReference type="Proteomes" id="UP000829685">
    <property type="component" value="Unassembled WGS sequence"/>
</dbReference>
<dbReference type="SUPFAM" id="SSF48403">
    <property type="entry name" value="Ankyrin repeat"/>
    <property type="match status" value="2"/>
</dbReference>
<evidence type="ECO:0000256" key="4">
    <source>
        <dbReference type="SAM" id="MobiDB-lite"/>
    </source>
</evidence>
<evidence type="ECO:0000313" key="7">
    <source>
        <dbReference type="Proteomes" id="UP000829685"/>
    </source>
</evidence>
<feature type="compositionally biased region" description="Acidic residues" evidence="4">
    <location>
        <begin position="1402"/>
        <end position="1411"/>
    </location>
</feature>
<dbReference type="Pfam" id="PF14420">
    <property type="entry name" value="Clr5"/>
    <property type="match status" value="1"/>
</dbReference>
<feature type="repeat" description="ANK" evidence="3">
    <location>
        <begin position="836"/>
        <end position="864"/>
    </location>
</feature>